<sequence length="74" mass="7304">MERDGHLDGELCETAGPGMGASQGTQSLSVGAQRSLEGAAVARTTPMGAADSRLGGTLRRADAACGGALSRSLS</sequence>
<feature type="region of interest" description="Disordered" evidence="1">
    <location>
        <begin position="1"/>
        <end position="28"/>
    </location>
</feature>
<evidence type="ECO:0000313" key="3">
    <source>
        <dbReference type="Proteomes" id="UP001066276"/>
    </source>
</evidence>
<dbReference type="Proteomes" id="UP001066276">
    <property type="component" value="Chromosome 3_1"/>
</dbReference>
<keyword evidence="3" id="KW-1185">Reference proteome</keyword>
<gene>
    <name evidence="2" type="ORF">NDU88_003651</name>
</gene>
<dbReference type="AlphaFoldDB" id="A0AAV7UDW9"/>
<proteinExistence type="predicted"/>
<dbReference type="EMBL" id="JANPWB010000005">
    <property type="protein sequence ID" value="KAJ1186871.1"/>
    <property type="molecule type" value="Genomic_DNA"/>
</dbReference>
<name>A0AAV7UDW9_PLEWA</name>
<comment type="caution">
    <text evidence="2">The sequence shown here is derived from an EMBL/GenBank/DDBJ whole genome shotgun (WGS) entry which is preliminary data.</text>
</comment>
<evidence type="ECO:0000313" key="2">
    <source>
        <dbReference type="EMBL" id="KAJ1186871.1"/>
    </source>
</evidence>
<organism evidence="2 3">
    <name type="scientific">Pleurodeles waltl</name>
    <name type="common">Iberian ribbed newt</name>
    <dbReference type="NCBI Taxonomy" id="8319"/>
    <lineage>
        <taxon>Eukaryota</taxon>
        <taxon>Metazoa</taxon>
        <taxon>Chordata</taxon>
        <taxon>Craniata</taxon>
        <taxon>Vertebrata</taxon>
        <taxon>Euteleostomi</taxon>
        <taxon>Amphibia</taxon>
        <taxon>Batrachia</taxon>
        <taxon>Caudata</taxon>
        <taxon>Salamandroidea</taxon>
        <taxon>Salamandridae</taxon>
        <taxon>Pleurodelinae</taxon>
        <taxon>Pleurodeles</taxon>
    </lineage>
</organism>
<accession>A0AAV7UDW9</accession>
<protein>
    <submittedName>
        <fullName evidence="2">Uncharacterized protein</fullName>
    </submittedName>
</protein>
<reference evidence="2" key="1">
    <citation type="journal article" date="2022" name="bioRxiv">
        <title>Sequencing and chromosome-scale assembly of the giantPleurodeles waltlgenome.</title>
        <authorList>
            <person name="Brown T."/>
            <person name="Elewa A."/>
            <person name="Iarovenko S."/>
            <person name="Subramanian E."/>
            <person name="Araus A.J."/>
            <person name="Petzold A."/>
            <person name="Susuki M."/>
            <person name="Suzuki K.-i.T."/>
            <person name="Hayashi T."/>
            <person name="Toyoda A."/>
            <person name="Oliveira C."/>
            <person name="Osipova E."/>
            <person name="Leigh N.D."/>
            <person name="Simon A."/>
            <person name="Yun M.H."/>
        </authorList>
    </citation>
    <scope>NUCLEOTIDE SEQUENCE</scope>
    <source>
        <strain evidence="2">20211129_DDA</strain>
        <tissue evidence="2">Liver</tissue>
    </source>
</reference>
<evidence type="ECO:0000256" key="1">
    <source>
        <dbReference type="SAM" id="MobiDB-lite"/>
    </source>
</evidence>